<evidence type="ECO:0000313" key="4">
    <source>
        <dbReference type="EMBL" id="PDT43801.1"/>
    </source>
</evidence>
<evidence type="ECO:0000256" key="1">
    <source>
        <dbReference type="ARBA" id="ARBA00022729"/>
    </source>
</evidence>
<comment type="caution">
    <text evidence="4">The sequence shown here is derived from an EMBL/GenBank/DDBJ whole genome shotgun (WGS) entry which is preliminary data.</text>
</comment>
<sequence>MIARAVGVAGVSVSVLLSAQPVSAADQLTIVSWGGNFQDSQRKAFFEPYASATGTRVTEDSWNGEQAKIRAMVETNTVTWDVVVGGSMGQLCADGMLETIDWNKLGLDPEKFNGREDCAVPANAAANIIAYDKDKLPNGPKTIADFFDLKKFPGKRGLNSRPIVNLEWALIADGVPIGEVYKVLSTPEGVDRAFKKLDTIKKEAVWWTSGAQQAQLLADGQVAMTSAWNGRIFDAVKNSGKHFAIMWDAQILGYDYWVIPKGTARLDEAYKFIAFASSPEAQAEMAALIPYAPGNQDAVALVDAETRSNLPSHPEHMANALIYDEAFWADHQDELTQRFSAWMAN</sequence>
<proteinExistence type="predicted"/>
<dbReference type="EMBL" id="NWTC01000062">
    <property type="protein sequence ID" value="PDT43801.1"/>
    <property type="molecule type" value="Genomic_DNA"/>
</dbReference>
<evidence type="ECO:0000313" key="5">
    <source>
        <dbReference type="Proteomes" id="UP000220353"/>
    </source>
</evidence>
<protein>
    <submittedName>
        <fullName evidence="4">Spermidine/putrescine ABC transporter substrate-binding protein</fullName>
    </submittedName>
</protein>
<evidence type="ECO:0000256" key="2">
    <source>
        <dbReference type="ARBA" id="ARBA00022764"/>
    </source>
</evidence>
<accession>A0A2A6LML6</accession>
<dbReference type="Proteomes" id="UP000220353">
    <property type="component" value="Unassembled WGS sequence"/>
</dbReference>
<dbReference type="PANTHER" id="PTHR30222">
    <property type="entry name" value="SPERMIDINE/PUTRESCINE-BINDING PERIPLASMIC PROTEIN"/>
    <property type="match status" value="1"/>
</dbReference>
<reference evidence="4 5" key="1">
    <citation type="submission" date="2017-09" db="EMBL/GenBank/DDBJ databases">
        <title>Comparative genomics of rhizobia isolated from Phaseolus vulgaris in China.</title>
        <authorList>
            <person name="Tong W."/>
        </authorList>
    </citation>
    <scope>NUCLEOTIDE SEQUENCE [LARGE SCALE GENOMIC DNA]</scope>
    <source>
        <strain evidence="4 5">PCH1</strain>
    </source>
</reference>
<gene>
    <name evidence="4" type="ORF">CO661_33025</name>
</gene>
<feature type="signal peptide" evidence="3">
    <location>
        <begin position="1"/>
        <end position="24"/>
    </location>
</feature>
<feature type="chain" id="PRO_5013128646" evidence="3">
    <location>
        <begin position="25"/>
        <end position="345"/>
    </location>
</feature>
<dbReference type="SUPFAM" id="SSF53850">
    <property type="entry name" value="Periplasmic binding protein-like II"/>
    <property type="match status" value="1"/>
</dbReference>
<keyword evidence="2" id="KW-0574">Periplasm</keyword>
<dbReference type="Pfam" id="PF13416">
    <property type="entry name" value="SBP_bac_8"/>
    <property type="match status" value="1"/>
</dbReference>
<dbReference type="AlphaFoldDB" id="A0A2A6LML6"/>
<keyword evidence="1 3" id="KW-0732">Signal</keyword>
<name>A0A2A6LML6_RHIFR</name>
<dbReference type="PANTHER" id="PTHR30222:SF2">
    <property type="entry name" value="ABC TRANSPORTER SUBSTRATE-BINDING PROTEIN"/>
    <property type="match status" value="1"/>
</dbReference>
<evidence type="ECO:0000256" key="3">
    <source>
        <dbReference type="SAM" id="SignalP"/>
    </source>
</evidence>
<organism evidence="4 5">
    <name type="scientific">Rhizobium fredii</name>
    <name type="common">Sinorhizobium fredii</name>
    <dbReference type="NCBI Taxonomy" id="380"/>
    <lineage>
        <taxon>Bacteria</taxon>
        <taxon>Pseudomonadati</taxon>
        <taxon>Pseudomonadota</taxon>
        <taxon>Alphaproteobacteria</taxon>
        <taxon>Hyphomicrobiales</taxon>
        <taxon>Rhizobiaceae</taxon>
        <taxon>Sinorhizobium/Ensifer group</taxon>
        <taxon>Sinorhizobium</taxon>
    </lineage>
</organism>
<dbReference type="InterPro" id="IPR006059">
    <property type="entry name" value="SBP"/>
</dbReference>
<dbReference type="CDD" id="cd13589">
    <property type="entry name" value="PBP2_polyamine_RpCGA009"/>
    <property type="match status" value="1"/>
</dbReference>
<dbReference type="Gene3D" id="3.40.190.10">
    <property type="entry name" value="Periplasmic binding protein-like II"/>
    <property type="match status" value="2"/>
</dbReference>